<dbReference type="Pfam" id="PF13086">
    <property type="entry name" value="AAA_11"/>
    <property type="match status" value="1"/>
</dbReference>
<dbReference type="PANTHER" id="PTHR43788:SF8">
    <property type="entry name" value="DNA-BINDING PROTEIN SMUBP-2"/>
    <property type="match status" value="1"/>
</dbReference>
<dbReference type="Proteomes" id="UP001166286">
    <property type="component" value="Unassembled WGS sequence"/>
</dbReference>
<organism evidence="3 4">
    <name type="scientific">Cladonia borealis</name>
    <dbReference type="NCBI Taxonomy" id="184061"/>
    <lineage>
        <taxon>Eukaryota</taxon>
        <taxon>Fungi</taxon>
        <taxon>Dikarya</taxon>
        <taxon>Ascomycota</taxon>
        <taxon>Pezizomycotina</taxon>
        <taxon>Lecanoromycetes</taxon>
        <taxon>OSLEUM clade</taxon>
        <taxon>Lecanoromycetidae</taxon>
        <taxon>Lecanorales</taxon>
        <taxon>Lecanorineae</taxon>
        <taxon>Cladoniaceae</taxon>
        <taxon>Cladonia</taxon>
    </lineage>
</organism>
<dbReference type="PANTHER" id="PTHR43788">
    <property type="entry name" value="DNA2/NAM7 HELICASE FAMILY MEMBER"/>
    <property type="match status" value="1"/>
</dbReference>
<accession>A0AA39V990</accession>
<evidence type="ECO:0000313" key="3">
    <source>
        <dbReference type="EMBL" id="KAK0514770.1"/>
    </source>
</evidence>
<dbReference type="InterPro" id="IPR041677">
    <property type="entry name" value="DNA2/NAM7_AAA_11"/>
</dbReference>
<evidence type="ECO:0000313" key="4">
    <source>
        <dbReference type="Proteomes" id="UP001166286"/>
    </source>
</evidence>
<name>A0AA39V990_9LECA</name>
<evidence type="ECO:0000259" key="2">
    <source>
        <dbReference type="Pfam" id="PF13086"/>
    </source>
</evidence>
<reference evidence="3" key="1">
    <citation type="submission" date="2023-03" db="EMBL/GenBank/DDBJ databases">
        <title>Complete genome of Cladonia borealis.</title>
        <authorList>
            <person name="Park H."/>
        </authorList>
    </citation>
    <scope>NUCLEOTIDE SEQUENCE</scope>
    <source>
        <strain evidence="3">ANT050790</strain>
    </source>
</reference>
<sequence>MQPWCVTYLSPPTFNNIEFRYNERRQSRGKGPIVRAEVCVATSNGVKIGGRDNVGGGICLYKNGEGKPYAEKLVSSWLPPFITADKADRKRLIRDRLAEFAAKYPYKPDTDANMTLDVATLYTDAQPAIEILRLFRDDKLAPDEAAAVLICEAKGNSEGISAVPASVVIDTKRVALRNGIKDLWLAEPYLQYTEHGYAPGEKPCKKRKRSKSPSPTSTAQREWDYLYANSLTPKMAEVHMKIQSLVDSLCTKAQFCAVFIFKDQHFLFTHMLKGADPRSGNIFNTHFKLDGRRLWLWPQIAVDGVSGSPAYLLRRTVTYETAELRKFAVEEARFDGNAFQITIEVSGPPRSYNSSTAPSEIIERHGYNTLTFPIHTMSHSPEWRMVRIVTEARSSLKNFSIPAATSLLLGNICYHPSIDQDTWIKKQQKAMLYKAEHTQKALHKFSDVQAECVRISNWILIKITFNTPTAAQDINEQFVLNNLAQKYMVKGPPSSILSPEKAEDYPTRTETSRGSTGAVVTYDVHANCAVQLRLLQKIPEHEFFRFHKKVISGVDLVPSTFDKTKEESDMAHSQLGKVQPADFQPRNILAGELPLIENVYDDGTQWEGRNKYPDILRQRAELKCWNRLDQWQRKAIKTSDEYLLALIQGPPRTGKTSTFVTCILARLTWNADDSIMVYSPRNVAVQVLVQSTAAAMEEDNVKYVDYEMGPFPVINVETEGVIDTRYLCGRGKSVGEHHIQSIHIRITRHFHQFAFTRGAEVLERDGYILDTKECGCAKPQDIAIPMMGLGSSLKRTVLSSDPSQLPPLVFSKEAQDIWLTTLFTELIERGFTTTRVYTEYRSHSILYKTTSQLFYQGTVHSHDDTVTSPPPMLMALAANLPRPVPQHG</sequence>
<dbReference type="InterPro" id="IPR050534">
    <property type="entry name" value="Coronavir_polyprotein_1ab"/>
</dbReference>
<feature type="domain" description="DNA2/NAM7 helicase helicase" evidence="2">
    <location>
        <begin position="628"/>
        <end position="694"/>
    </location>
</feature>
<dbReference type="SUPFAM" id="SSF52540">
    <property type="entry name" value="P-loop containing nucleoside triphosphate hydrolases"/>
    <property type="match status" value="1"/>
</dbReference>
<dbReference type="Gene3D" id="3.40.50.300">
    <property type="entry name" value="P-loop containing nucleotide triphosphate hydrolases"/>
    <property type="match status" value="1"/>
</dbReference>
<protein>
    <recommendedName>
        <fullName evidence="2">DNA2/NAM7 helicase helicase domain-containing protein</fullName>
    </recommendedName>
</protein>
<dbReference type="InterPro" id="IPR027417">
    <property type="entry name" value="P-loop_NTPase"/>
</dbReference>
<dbReference type="EMBL" id="JAFEKC020000005">
    <property type="protein sequence ID" value="KAK0514770.1"/>
    <property type="molecule type" value="Genomic_DNA"/>
</dbReference>
<gene>
    <name evidence="3" type="ORF">JMJ35_003387</name>
</gene>
<keyword evidence="4" id="KW-1185">Reference proteome</keyword>
<dbReference type="GO" id="GO:0043139">
    <property type="term" value="F:5'-3' DNA helicase activity"/>
    <property type="evidence" value="ECO:0007669"/>
    <property type="project" value="TreeGrafter"/>
</dbReference>
<evidence type="ECO:0000256" key="1">
    <source>
        <dbReference type="SAM" id="MobiDB-lite"/>
    </source>
</evidence>
<dbReference type="AlphaFoldDB" id="A0AA39V990"/>
<comment type="caution">
    <text evidence="3">The sequence shown here is derived from an EMBL/GenBank/DDBJ whole genome shotgun (WGS) entry which is preliminary data.</text>
</comment>
<feature type="compositionally biased region" description="Basic and acidic residues" evidence="1">
    <location>
        <begin position="500"/>
        <end position="511"/>
    </location>
</feature>
<proteinExistence type="predicted"/>
<feature type="region of interest" description="Disordered" evidence="1">
    <location>
        <begin position="494"/>
        <end position="513"/>
    </location>
</feature>